<dbReference type="GO" id="GO:0009931">
    <property type="term" value="F:calcium-dependent protein serine/threonine kinase activity"/>
    <property type="evidence" value="ECO:0000318"/>
    <property type="project" value="GO_Central"/>
</dbReference>
<keyword evidence="1" id="KW-0723">Serine/threonine-protein kinase</keyword>
<evidence type="ECO:0000256" key="2">
    <source>
        <dbReference type="ARBA" id="ARBA00022679"/>
    </source>
</evidence>
<keyword evidence="3 7" id="KW-0547">Nucleotide-binding</keyword>
<feature type="compositionally biased region" description="Low complexity" evidence="9">
    <location>
        <begin position="424"/>
        <end position="475"/>
    </location>
</feature>
<feature type="region of interest" description="Disordered" evidence="9">
    <location>
        <begin position="181"/>
        <end position="257"/>
    </location>
</feature>
<dbReference type="SMART" id="SM00220">
    <property type="entry name" value="S_TKc"/>
    <property type="match status" value="1"/>
</dbReference>
<proteinExistence type="predicted"/>
<feature type="region of interest" description="Disordered" evidence="9">
    <location>
        <begin position="300"/>
        <end position="340"/>
    </location>
</feature>
<evidence type="ECO:0000256" key="9">
    <source>
        <dbReference type="SAM" id="MobiDB-lite"/>
    </source>
</evidence>
<dbReference type="GO" id="GO:0005524">
    <property type="term" value="F:ATP binding"/>
    <property type="evidence" value="ECO:0007669"/>
    <property type="project" value="UniProtKB-KW"/>
</dbReference>
<dbReference type="Gene3D" id="1.10.510.10">
    <property type="entry name" value="Transferase(Phosphotransferase) domain 1"/>
    <property type="match status" value="1"/>
</dbReference>
<dbReference type="GO" id="GO:0005516">
    <property type="term" value="F:calmodulin binding"/>
    <property type="evidence" value="ECO:0000318"/>
    <property type="project" value="GO_Central"/>
</dbReference>
<dbReference type="PROSITE" id="PS50011">
    <property type="entry name" value="PROTEIN_KINASE_DOM"/>
    <property type="match status" value="1"/>
</dbReference>
<dbReference type="FunFam" id="1.10.510.10:FF:000813">
    <property type="entry name" value="Aurora-like kinase"/>
    <property type="match status" value="1"/>
</dbReference>
<feature type="domain" description="Protein kinase" evidence="10">
    <location>
        <begin position="731"/>
        <end position="995"/>
    </location>
</feature>
<evidence type="ECO:0000256" key="7">
    <source>
        <dbReference type="PIRSR" id="PIRSR630616-2"/>
    </source>
</evidence>
<dbReference type="InterPro" id="IPR000719">
    <property type="entry name" value="Prot_kinase_dom"/>
</dbReference>
<dbReference type="InterPro" id="IPR011009">
    <property type="entry name" value="Kinase-like_dom_sf"/>
</dbReference>
<dbReference type="InterPro" id="IPR008271">
    <property type="entry name" value="Ser/Thr_kinase_AS"/>
</dbReference>
<feature type="active site" description="Proton acceptor" evidence="6">
    <location>
        <position position="855"/>
    </location>
</feature>
<evidence type="ECO:0000256" key="6">
    <source>
        <dbReference type="PIRSR" id="PIRSR630616-1"/>
    </source>
</evidence>
<evidence type="ECO:0000256" key="5">
    <source>
        <dbReference type="ARBA" id="ARBA00022840"/>
    </source>
</evidence>
<dbReference type="KEGG" id="cre:CHLRE_09g403250v5"/>
<evidence type="ECO:0000256" key="3">
    <source>
        <dbReference type="ARBA" id="ARBA00022741"/>
    </source>
</evidence>
<feature type="compositionally biased region" description="Polar residues" evidence="9">
    <location>
        <begin position="484"/>
        <end position="495"/>
    </location>
</feature>
<feature type="compositionally biased region" description="Low complexity" evidence="9">
    <location>
        <begin position="614"/>
        <end position="645"/>
    </location>
</feature>
<evidence type="ECO:0000313" key="12">
    <source>
        <dbReference type="Proteomes" id="UP000006906"/>
    </source>
</evidence>
<keyword evidence="2" id="KW-0808">Transferase</keyword>
<dbReference type="PANTHER" id="PTHR24350">
    <property type="entry name" value="SERINE/THREONINE-PROTEIN KINASE IAL-RELATED"/>
    <property type="match status" value="1"/>
</dbReference>
<dbReference type="GO" id="GO:0005737">
    <property type="term" value="C:cytoplasm"/>
    <property type="evidence" value="ECO:0000318"/>
    <property type="project" value="GO_Central"/>
</dbReference>
<feature type="region of interest" description="Disordered" evidence="9">
    <location>
        <begin position="605"/>
        <end position="696"/>
    </location>
</feature>
<dbReference type="InParanoid" id="A0A2K3DCP6"/>
<feature type="binding site" evidence="7">
    <location>
        <position position="760"/>
    </location>
    <ligand>
        <name>ATP</name>
        <dbReference type="ChEBI" id="CHEBI:30616"/>
    </ligand>
</feature>
<dbReference type="AlphaFoldDB" id="A0A2K3DCP6"/>
<dbReference type="PROSITE" id="PS00108">
    <property type="entry name" value="PROTEIN_KINASE_ST"/>
    <property type="match status" value="1"/>
</dbReference>
<dbReference type="PaxDb" id="3055-EDP01831"/>
<feature type="region of interest" description="Disordered" evidence="9">
    <location>
        <begin position="418"/>
        <end position="545"/>
    </location>
</feature>
<feature type="compositionally biased region" description="Polar residues" evidence="9">
    <location>
        <begin position="203"/>
        <end position="218"/>
    </location>
</feature>
<dbReference type="RefSeq" id="XP_001695123.2">
    <property type="nucleotide sequence ID" value="XM_001695071.3"/>
</dbReference>
<dbReference type="GO" id="GO:0005634">
    <property type="term" value="C:nucleus"/>
    <property type="evidence" value="ECO:0000318"/>
    <property type="project" value="GO_Central"/>
</dbReference>
<evidence type="ECO:0000256" key="8">
    <source>
        <dbReference type="PIRSR" id="PIRSR630616-3"/>
    </source>
</evidence>
<keyword evidence="12" id="KW-1185">Reference proteome</keyword>
<dbReference type="GO" id="GO:0035556">
    <property type="term" value="P:intracellular signal transduction"/>
    <property type="evidence" value="ECO:0000318"/>
    <property type="project" value="GO_Central"/>
</dbReference>
<dbReference type="ExpressionAtlas" id="A0A2K3DCP6">
    <property type="expression patterns" value="baseline and differential"/>
</dbReference>
<reference evidence="11 12" key="1">
    <citation type="journal article" date="2007" name="Science">
        <title>The Chlamydomonas genome reveals the evolution of key animal and plant functions.</title>
        <authorList>
            <person name="Merchant S.S."/>
            <person name="Prochnik S.E."/>
            <person name="Vallon O."/>
            <person name="Harris E.H."/>
            <person name="Karpowicz S.J."/>
            <person name="Witman G.B."/>
            <person name="Terry A."/>
            <person name="Salamov A."/>
            <person name="Fritz-Laylin L.K."/>
            <person name="Marechal-Drouard L."/>
            <person name="Marshall W.F."/>
            <person name="Qu L.H."/>
            <person name="Nelson D.R."/>
            <person name="Sanderfoot A.A."/>
            <person name="Spalding M.H."/>
            <person name="Kapitonov V.V."/>
            <person name="Ren Q."/>
            <person name="Ferris P."/>
            <person name="Lindquist E."/>
            <person name="Shapiro H."/>
            <person name="Lucas S.M."/>
            <person name="Grimwood J."/>
            <person name="Schmutz J."/>
            <person name="Cardol P."/>
            <person name="Cerutti H."/>
            <person name="Chanfreau G."/>
            <person name="Chen C.L."/>
            <person name="Cognat V."/>
            <person name="Croft M.T."/>
            <person name="Dent R."/>
            <person name="Dutcher S."/>
            <person name="Fernandez E."/>
            <person name="Fukuzawa H."/>
            <person name="Gonzalez-Ballester D."/>
            <person name="Gonzalez-Halphen D."/>
            <person name="Hallmann A."/>
            <person name="Hanikenne M."/>
            <person name="Hippler M."/>
            <person name="Inwood W."/>
            <person name="Jabbari K."/>
            <person name="Kalanon M."/>
            <person name="Kuras R."/>
            <person name="Lefebvre P.A."/>
            <person name="Lemaire S.D."/>
            <person name="Lobanov A.V."/>
            <person name="Lohr M."/>
            <person name="Manuell A."/>
            <person name="Meier I."/>
            <person name="Mets L."/>
            <person name="Mittag M."/>
            <person name="Mittelmeier T."/>
            <person name="Moroney J.V."/>
            <person name="Moseley J."/>
            <person name="Napoli C."/>
            <person name="Nedelcu A.M."/>
            <person name="Niyogi K."/>
            <person name="Novoselov S.V."/>
            <person name="Paulsen I.T."/>
            <person name="Pazour G."/>
            <person name="Purton S."/>
            <person name="Ral J.P."/>
            <person name="Riano-Pachon D.M."/>
            <person name="Riekhof W."/>
            <person name="Rymarquis L."/>
            <person name="Schroda M."/>
            <person name="Stern D."/>
            <person name="Umen J."/>
            <person name="Willows R."/>
            <person name="Wilson N."/>
            <person name="Zimmer S.L."/>
            <person name="Allmer J."/>
            <person name="Balk J."/>
            <person name="Bisova K."/>
            <person name="Chen C.J."/>
            <person name="Elias M."/>
            <person name="Gendler K."/>
            <person name="Hauser C."/>
            <person name="Lamb M.R."/>
            <person name="Ledford H."/>
            <person name="Long J.C."/>
            <person name="Minagawa J."/>
            <person name="Page M.D."/>
            <person name="Pan J."/>
            <person name="Pootakham W."/>
            <person name="Roje S."/>
            <person name="Rose A."/>
            <person name="Stahlberg E."/>
            <person name="Terauchi A.M."/>
            <person name="Yang P."/>
            <person name="Ball S."/>
            <person name="Bowler C."/>
            <person name="Dieckmann C.L."/>
            <person name="Gladyshev V.N."/>
            <person name="Green P."/>
            <person name="Jorgensen R."/>
            <person name="Mayfield S."/>
            <person name="Mueller-Roeber B."/>
            <person name="Rajamani S."/>
            <person name="Sayre R.T."/>
            <person name="Brokstein P."/>
            <person name="Dubchak I."/>
            <person name="Goodstein D."/>
            <person name="Hornick L."/>
            <person name="Huang Y.W."/>
            <person name="Jhaveri J."/>
            <person name="Luo Y."/>
            <person name="Martinez D."/>
            <person name="Ngau W.C."/>
            <person name="Otillar B."/>
            <person name="Poliakov A."/>
            <person name="Porter A."/>
            <person name="Szajkowski L."/>
            <person name="Werner G."/>
            <person name="Zhou K."/>
            <person name="Grigoriev I.V."/>
            <person name="Rokhsar D.S."/>
            <person name="Grossman A.R."/>
        </authorList>
    </citation>
    <scope>NUCLEOTIDE SEQUENCE [LARGE SCALE GENOMIC DNA]</scope>
    <source>
        <strain evidence="12">CC-503</strain>
    </source>
</reference>
<dbReference type="SUPFAM" id="SSF56112">
    <property type="entry name" value="Protein kinase-like (PK-like)"/>
    <property type="match status" value="1"/>
</dbReference>
<keyword evidence="4" id="KW-0418">Kinase</keyword>
<evidence type="ECO:0000256" key="1">
    <source>
        <dbReference type="ARBA" id="ARBA00022527"/>
    </source>
</evidence>
<dbReference type="Proteomes" id="UP000006906">
    <property type="component" value="Chromosome 9"/>
</dbReference>
<feature type="binding site" evidence="7">
    <location>
        <begin position="859"/>
        <end position="860"/>
    </location>
    <ligand>
        <name>ATP</name>
        <dbReference type="ChEBI" id="CHEBI:30616"/>
    </ligand>
</feature>
<organism evidence="11 12">
    <name type="scientific">Chlamydomonas reinhardtii</name>
    <name type="common">Chlamydomonas smithii</name>
    <dbReference type="NCBI Taxonomy" id="3055"/>
    <lineage>
        <taxon>Eukaryota</taxon>
        <taxon>Viridiplantae</taxon>
        <taxon>Chlorophyta</taxon>
        <taxon>core chlorophytes</taxon>
        <taxon>Chlorophyceae</taxon>
        <taxon>CS clade</taxon>
        <taxon>Chlamydomonadales</taxon>
        <taxon>Chlamydomonadaceae</taxon>
        <taxon>Chlamydomonas</taxon>
    </lineage>
</organism>
<dbReference type="STRING" id="3055.A0A2K3DCP6"/>
<protein>
    <recommendedName>
        <fullName evidence="10">Protein kinase domain-containing protein</fullName>
    </recommendedName>
</protein>
<name>A0A2K3DCP6_CHLRE</name>
<feature type="cross-link" description="Glycyl lysine isopeptide (Lys-Gly) (interchain with G-Cter in SUMO2)" evidence="8">
    <location>
        <position position="857"/>
    </location>
</feature>
<dbReference type="Pfam" id="PF00069">
    <property type="entry name" value="Pkinase"/>
    <property type="match status" value="1"/>
</dbReference>
<dbReference type="GO" id="GO:0004683">
    <property type="term" value="F:calcium/calmodulin-dependent protein kinase activity"/>
    <property type="evidence" value="ECO:0000318"/>
    <property type="project" value="GO_Central"/>
</dbReference>
<feature type="compositionally biased region" description="Low complexity" evidence="9">
    <location>
        <begin position="666"/>
        <end position="675"/>
    </location>
</feature>
<evidence type="ECO:0000256" key="4">
    <source>
        <dbReference type="ARBA" id="ARBA00022777"/>
    </source>
</evidence>
<feature type="compositionally biased region" description="Basic and acidic residues" evidence="9">
    <location>
        <begin position="676"/>
        <end position="690"/>
    </location>
</feature>
<dbReference type="Gramene" id="PNW78293">
    <property type="protein sequence ID" value="PNW78293"/>
    <property type="gene ID" value="CHLRE_09g403250v5"/>
</dbReference>
<dbReference type="InterPro" id="IPR030616">
    <property type="entry name" value="Aur-like"/>
</dbReference>
<accession>A0A2K3DCP6</accession>
<feature type="compositionally biased region" description="Low complexity" evidence="9">
    <location>
        <begin position="496"/>
        <end position="530"/>
    </location>
</feature>
<evidence type="ECO:0000313" key="11">
    <source>
        <dbReference type="EMBL" id="PNW78293.1"/>
    </source>
</evidence>
<gene>
    <name evidence="11" type="ORF">CHLRE_09g403250v5</name>
</gene>
<feature type="binding site" evidence="7">
    <location>
        <position position="873"/>
    </location>
    <ligand>
        <name>ATP</name>
        <dbReference type="ChEBI" id="CHEBI:30616"/>
    </ligand>
</feature>
<dbReference type="GeneID" id="5720742"/>
<sequence>MIEVHAEGCRVTTPLMPVHGLPFLDSPQVSSGGNTPRGPYCTGGGHGELVTRTGGTATRGAGFTSGLQSPAAAGGSPGVVTSTVARERSRSLVAQTAVRRWSQSQHAGLDSGQLLLLSEAVAGVAAGAGAPPPAASSGYSRSFHCSGDGRLDVPSGGANLYCTSLPVRAQAPIRRAYTCEASGLSPLSPPSSAPASAAALPQSVRSATTMTPPASVSSPLGAPPIGSGRLQGPFDDAGGSGNASSPVPVAAGGVPSRRRYSQYDNSQIAEQPHQPPPATSRHYQSRYAHPPELALPAQARQDEAAGDGHGLTGIRLGSPSGGNGAGAAGQPHSPHRDPQLQLQHHYHPSYLPSSMSAPMPPSLPAVAESVLEGPGSADTHHGAAAVAAAAATATRLVPPSAPVVPAAAALSRLAVSAGGSRPDAIPNGTAPAADAAPVAPTMDSRSTTASTTTVAVAPQRRRTQPAPGQQQQQQAEVAAHSCSPFATENSPATDSTRPQAQGQAAGAPPTVAAAALPTTAAGGAGASPRAGAGGPRRDSSASDVDSCCVVDDTPFSPASTAPVSSFSAAYNIRLATGSFCHPPERSSVLSAAAATDLCRPLQHQPAGQALSSTQQLLHEQSQQPQQLQPQLQPQHLQPQQAAPAHCLEASRPPPGPAQEQPSAAGAKTCAAAEHASAADDVKPQRPRDWIGDAGGKCPVREVPRDGLLYLSPAAPAGLVRRRERPWSTNDYEVTRKLYAGYASSVFKASSPHAGDDVVLKAYNLSGLSTFLRHQVLRELDIHARLSHTSIVHLIAAFKEGDILVMVQEYVRGGSLDRVRRKLGGRMTEFQAMHLVLLPLLNALVYLHGRGIVHRDIKPENLLFTPEWQLKLCDFGVSICLHEERAVTKTGSKEYMAPEVVVCPLKRGPEDNKDNAQMAYTPAVDVWSLGALMYEVLVGFTPFPGGPPPRNGGGPAAQLRFPSSVCEPARALVRSCLQLHPGDRPTVHELLRHEWVVTSLESVAQ</sequence>
<dbReference type="EMBL" id="CM008970">
    <property type="protein sequence ID" value="PNW78293.1"/>
    <property type="molecule type" value="Genomic_DNA"/>
</dbReference>
<keyword evidence="5 7" id="KW-0067">ATP-binding</keyword>
<dbReference type="OrthoDB" id="377346at2759"/>
<evidence type="ECO:0000259" key="10">
    <source>
        <dbReference type="PROSITE" id="PS50011"/>
    </source>
</evidence>